<feature type="region of interest" description="Disordered" evidence="1">
    <location>
        <begin position="19"/>
        <end position="58"/>
    </location>
</feature>
<feature type="compositionally biased region" description="Basic and acidic residues" evidence="1">
    <location>
        <begin position="41"/>
        <end position="58"/>
    </location>
</feature>
<name>A0A0B7K707_BIOOC</name>
<accession>A0A0B7K707</accession>
<protein>
    <submittedName>
        <fullName evidence="2">Uncharacterized protein</fullName>
    </submittedName>
</protein>
<dbReference type="AlphaFoldDB" id="A0A0B7K707"/>
<reference evidence="2" key="1">
    <citation type="submission" date="2015-01" db="EMBL/GenBank/DDBJ databases">
        <authorList>
            <person name="Durling Mikael"/>
        </authorList>
    </citation>
    <scope>NUCLEOTIDE SEQUENCE</scope>
</reference>
<evidence type="ECO:0000313" key="2">
    <source>
        <dbReference type="EMBL" id="CEO51297.1"/>
    </source>
</evidence>
<evidence type="ECO:0000256" key="1">
    <source>
        <dbReference type="SAM" id="MobiDB-lite"/>
    </source>
</evidence>
<proteinExistence type="predicted"/>
<organism evidence="2">
    <name type="scientific">Bionectria ochroleuca</name>
    <name type="common">Gliocladium roseum</name>
    <dbReference type="NCBI Taxonomy" id="29856"/>
    <lineage>
        <taxon>Eukaryota</taxon>
        <taxon>Fungi</taxon>
        <taxon>Dikarya</taxon>
        <taxon>Ascomycota</taxon>
        <taxon>Pezizomycotina</taxon>
        <taxon>Sordariomycetes</taxon>
        <taxon>Hypocreomycetidae</taxon>
        <taxon>Hypocreales</taxon>
        <taxon>Bionectriaceae</taxon>
        <taxon>Clonostachys</taxon>
    </lineage>
</organism>
<gene>
    <name evidence="2" type="ORF">BN869_000007355_1</name>
</gene>
<dbReference type="EMBL" id="CDPU01000022">
    <property type="protein sequence ID" value="CEO51297.1"/>
    <property type="molecule type" value="Genomic_DNA"/>
</dbReference>
<sequence>MAPTQPWVAHWPPRAVEAKATSHGCPAGSKLWSMGSSVSNPKDKETSLPQDTKAKEDKAECIVELEAG</sequence>